<feature type="domain" description="DNA polymerase III delta subunit-like C-terminal" evidence="8">
    <location>
        <begin position="210"/>
        <end position="323"/>
    </location>
</feature>
<reference evidence="10" key="1">
    <citation type="submission" date="2016-12" db="EMBL/GenBank/DDBJ databases">
        <authorList>
            <person name="Meng X."/>
        </authorList>
    </citation>
    <scope>NUCLEOTIDE SEQUENCE [LARGE SCALE GENOMIC DNA]</scope>
    <source>
        <strain evidence="10">DSM 19116</strain>
    </source>
</reference>
<evidence type="ECO:0000256" key="5">
    <source>
        <dbReference type="ARBA" id="ARBA00022932"/>
    </source>
</evidence>
<evidence type="ECO:0000256" key="4">
    <source>
        <dbReference type="ARBA" id="ARBA00022705"/>
    </source>
</evidence>
<name>A0A1Q5Q4F8_9ACTO</name>
<dbReference type="InterPro" id="IPR048466">
    <property type="entry name" value="DNA_pol3_delta-like_C"/>
</dbReference>
<dbReference type="InterPro" id="IPR008921">
    <property type="entry name" value="DNA_pol3_clamp-load_cplx_C"/>
</dbReference>
<keyword evidence="5" id="KW-0239">DNA-directed DNA polymerase</keyword>
<dbReference type="Gene3D" id="3.40.50.300">
    <property type="entry name" value="P-loop containing nucleotide triphosphate hydrolases"/>
    <property type="match status" value="1"/>
</dbReference>
<dbReference type="EMBL" id="MQVR01000009">
    <property type="protein sequence ID" value="OKL54714.1"/>
    <property type="molecule type" value="Genomic_DNA"/>
</dbReference>
<dbReference type="GO" id="GO:0003677">
    <property type="term" value="F:DNA binding"/>
    <property type="evidence" value="ECO:0007669"/>
    <property type="project" value="InterPro"/>
</dbReference>
<evidence type="ECO:0000256" key="2">
    <source>
        <dbReference type="ARBA" id="ARBA00022679"/>
    </source>
</evidence>
<proteinExistence type="inferred from homology"/>
<dbReference type="PANTHER" id="PTHR34388">
    <property type="entry name" value="DNA POLYMERASE III SUBUNIT DELTA"/>
    <property type="match status" value="1"/>
</dbReference>
<organism evidence="9 10">
    <name type="scientific">Bowdeniella nasicola</name>
    <dbReference type="NCBI Taxonomy" id="208480"/>
    <lineage>
        <taxon>Bacteria</taxon>
        <taxon>Bacillati</taxon>
        <taxon>Actinomycetota</taxon>
        <taxon>Actinomycetes</taxon>
        <taxon>Actinomycetales</taxon>
        <taxon>Actinomycetaceae</taxon>
        <taxon>Bowdeniella</taxon>
    </lineage>
</organism>
<dbReference type="GO" id="GO:0006261">
    <property type="term" value="P:DNA-templated DNA replication"/>
    <property type="evidence" value="ECO:0007669"/>
    <property type="project" value="TreeGrafter"/>
</dbReference>
<gene>
    <name evidence="9" type="ORF">BSZ39_02715</name>
</gene>
<dbReference type="GO" id="GO:0003887">
    <property type="term" value="F:DNA-directed DNA polymerase activity"/>
    <property type="evidence" value="ECO:0007669"/>
    <property type="project" value="UniProtKB-KW"/>
</dbReference>
<dbReference type="AlphaFoldDB" id="A0A1Q5Q4F8"/>
<evidence type="ECO:0000259" key="8">
    <source>
        <dbReference type="Pfam" id="PF21694"/>
    </source>
</evidence>
<keyword evidence="10" id="KW-1185">Reference proteome</keyword>
<dbReference type="SUPFAM" id="SSF52540">
    <property type="entry name" value="P-loop containing nucleoside triphosphate hydrolases"/>
    <property type="match status" value="1"/>
</dbReference>
<dbReference type="NCBIfam" id="TIGR01128">
    <property type="entry name" value="holA"/>
    <property type="match status" value="1"/>
</dbReference>
<evidence type="ECO:0000313" key="10">
    <source>
        <dbReference type="Proteomes" id="UP000185628"/>
    </source>
</evidence>
<keyword evidence="2" id="KW-0808">Transferase</keyword>
<dbReference type="RefSeq" id="WP_073715856.1">
    <property type="nucleotide sequence ID" value="NZ_MQVR01000009.1"/>
</dbReference>
<dbReference type="EC" id="2.7.7.7" evidence="1"/>
<dbReference type="STRING" id="208480.SAMN02910418_00258"/>
<dbReference type="Proteomes" id="UP000185628">
    <property type="component" value="Unassembled WGS sequence"/>
</dbReference>
<evidence type="ECO:0000256" key="1">
    <source>
        <dbReference type="ARBA" id="ARBA00012417"/>
    </source>
</evidence>
<evidence type="ECO:0000313" key="9">
    <source>
        <dbReference type="EMBL" id="OKL54714.1"/>
    </source>
</evidence>
<protein>
    <recommendedName>
        <fullName evidence="1">DNA-directed DNA polymerase</fullName>
        <ecNumber evidence="1">2.7.7.7</ecNumber>
    </recommendedName>
</protein>
<dbReference type="InterPro" id="IPR005790">
    <property type="entry name" value="DNA_polIII_delta"/>
</dbReference>
<comment type="similarity">
    <text evidence="6">Belongs to the DNA polymerase HolA subunit family.</text>
</comment>
<sequence length="333" mass="35958">MPPRRKTANPGLSWDKAELAPIVLIKGPETVLADRARQRLISQAREVDPDTEITQVDAAAYAPAQLGVLSSPSLFGERRLILIDGAEHMNDAFLTDMLAYLWAPEDECWVIVHHRSGQRGKKLIDAMTKQVPVIACDEIKTDGDKAHFLQQDFRRARRRIEPDATTAIVEAVGSDVAELAAAATQLIADTEGTITMETVRRYYGSRVEASGFAVADAALAGDVPKALALVRHAIETGTSPVPLVAALAMKLRTLAKVAGMQPRGLTARDLGLAPWQVDRARRELRGWRPEGIGQAIIAVAEADEGVKGAAKDPVYAIEKAILSIGRARSGRGK</sequence>
<dbReference type="InterPro" id="IPR027417">
    <property type="entry name" value="P-loop_NTPase"/>
</dbReference>
<dbReference type="Pfam" id="PF21694">
    <property type="entry name" value="DNA_pol3_delta_C"/>
    <property type="match status" value="1"/>
</dbReference>
<dbReference type="GO" id="GO:0009360">
    <property type="term" value="C:DNA polymerase III complex"/>
    <property type="evidence" value="ECO:0007669"/>
    <property type="project" value="TreeGrafter"/>
</dbReference>
<evidence type="ECO:0000256" key="3">
    <source>
        <dbReference type="ARBA" id="ARBA00022695"/>
    </source>
</evidence>
<dbReference type="SUPFAM" id="SSF48019">
    <property type="entry name" value="post-AAA+ oligomerization domain-like"/>
    <property type="match status" value="1"/>
</dbReference>
<evidence type="ECO:0000256" key="6">
    <source>
        <dbReference type="ARBA" id="ARBA00034754"/>
    </source>
</evidence>
<dbReference type="OrthoDB" id="8478864at2"/>
<accession>A0A1Q5Q4F8</accession>
<comment type="caution">
    <text evidence="9">The sequence shown here is derived from an EMBL/GenBank/DDBJ whole genome shotgun (WGS) entry which is preliminary data.</text>
</comment>
<keyword evidence="4" id="KW-0235">DNA replication</keyword>
<comment type="catalytic activity">
    <reaction evidence="7">
        <text>DNA(n) + a 2'-deoxyribonucleoside 5'-triphosphate = DNA(n+1) + diphosphate</text>
        <dbReference type="Rhea" id="RHEA:22508"/>
        <dbReference type="Rhea" id="RHEA-COMP:17339"/>
        <dbReference type="Rhea" id="RHEA-COMP:17340"/>
        <dbReference type="ChEBI" id="CHEBI:33019"/>
        <dbReference type="ChEBI" id="CHEBI:61560"/>
        <dbReference type="ChEBI" id="CHEBI:173112"/>
        <dbReference type="EC" id="2.7.7.7"/>
    </reaction>
</comment>
<dbReference type="Gene3D" id="1.20.272.10">
    <property type="match status" value="1"/>
</dbReference>
<keyword evidence="3" id="KW-0548">Nucleotidyltransferase</keyword>
<evidence type="ECO:0000256" key="7">
    <source>
        <dbReference type="ARBA" id="ARBA00049244"/>
    </source>
</evidence>
<dbReference type="PANTHER" id="PTHR34388:SF1">
    <property type="entry name" value="DNA POLYMERASE III SUBUNIT DELTA"/>
    <property type="match status" value="1"/>
</dbReference>